<evidence type="ECO:0000313" key="1">
    <source>
        <dbReference type="EMBL" id="KFD50091.1"/>
    </source>
</evidence>
<accession>A0A085LYP5</accession>
<dbReference type="EMBL" id="KL367593">
    <property type="protein sequence ID" value="KFD62571.1"/>
    <property type="molecule type" value="Genomic_DNA"/>
</dbReference>
<sequence length="90" mass="10638">MVGVEAYEDCHEHWFSVKQRWQKDLRRHILLSWKYGYTGGEKCNGKFNVRIMRRGCKIAIRLLPKPTISFLKCLGSALHSTRNQIKKFID</sequence>
<evidence type="ECO:0000313" key="3">
    <source>
        <dbReference type="Proteomes" id="UP000030764"/>
    </source>
</evidence>
<organism evidence="1 3">
    <name type="scientific">Trichuris suis</name>
    <name type="common">pig whipworm</name>
    <dbReference type="NCBI Taxonomy" id="68888"/>
    <lineage>
        <taxon>Eukaryota</taxon>
        <taxon>Metazoa</taxon>
        <taxon>Ecdysozoa</taxon>
        <taxon>Nematoda</taxon>
        <taxon>Enoplea</taxon>
        <taxon>Dorylaimia</taxon>
        <taxon>Trichinellida</taxon>
        <taxon>Trichuridae</taxon>
        <taxon>Trichuris</taxon>
    </lineage>
</organism>
<dbReference type="Proteomes" id="UP000030758">
    <property type="component" value="Unassembled WGS sequence"/>
</dbReference>
<evidence type="ECO:0000313" key="2">
    <source>
        <dbReference type="EMBL" id="KFD62571.1"/>
    </source>
</evidence>
<gene>
    <name evidence="1" type="ORF">M513_09051</name>
    <name evidence="2" type="ORF">M514_09051</name>
</gene>
<dbReference type="EMBL" id="KL363259">
    <property type="protein sequence ID" value="KFD50091.1"/>
    <property type="molecule type" value="Genomic_DNA"/>
</dbReference>
<proteinExistence type="predicted"/>
<dbReference type="AlphaFoldDB" id="A0A085LYP5"/>
<reference evidence="1 3" key="1">
    <citation type="journal article" date="2014" name="Nat. Genet.">
        <title>Genome and transcriptome of the porcine whipworm Trichuris suis.</title>
        <authorList>
            <person name="Jex A.R."/>
            <person name="Nejsum P."/>
            <person name="Schwarz E.M."/>
            <person name="Hu L."/>
            <person name="Young N.D."/>
            <person name="Hall R.S."/>
            <person name="Korhonen P.K."/>
            <person name="Liao S."/>
            <person name="Thamsborg S."/>
            <person name="Xia J."/>
            <person name="Xu P."/>
            <person name="Wang S."/>
            <person name="Scheerlinck J.P."/>
            <person name="Hofmann A."/>
            <person name="Sternberg P.W."/>
            <person name="Wang J."/>
            <person name="Gasser R.B."/>
        </authorList>
    </citation>
    <scope>NUCLEOTIDE SEQUENCE [LARGE SCALE GENOMIC DNA]</scope>
    <source>
        <strain evidence="2">DCEP-RM93F</strain>
        <strain evidence="1">DCEP-RM93M</strain>
    </source>
</reference>
<name>A0A085LYP5_9BILA</name>
<protein>
    <submittedName>
        <fullName evidence="1">Uncharacterized protein</fullName>
    </submittedName>
</protein>
<keyword evidence="3" id="KW-1185">Reference proteome</keyword>
<dbReference type="Proteomes" id="UP000030764">
    <property type="component" value="Unassembled WGS sequence"/>
</dbReference>